<evidence type="ECO:0000313" key="3">
    <source>
        <dbReference type="Proteomes" id="UP000483004"/>
    </source>
</evidence>
<dbReference type="Pfam" id="PF09836">
    <property type="entry name" value="DUF2063"/>
    <property type="match status" value="1"/>
</dbReference>
<protein>
    <submittedName>
        <fullName evidence="2">DUF2063 domain-containing protein</fullName>
    </submittedName>
</protein>
<name>A0A6L3VEG2_9ACTN</name>
<dbReference type="OrthoDB" id="4146344at2"/>
<feature type="domain" description="Putative DNA-binding" evidence="1">
    <location>
        <begin position="16"/>
        <end position="126"/>
    </location>
</feature>
<reference evidence="2 3" key="1">
    <citation type="submission" date="2019-09" db="EMBL/GenBank/DDBJ databases">
        <title>Actinomadura physcomitrii sp. nov., a novel actinomycete isolated from moss [Physcomitrium sphaericum (Ludw) Fuernr].</title>
        <authorList>
            <person name="Liu C."/>
            <person name="Zhuang X."/>
        </authorList>
    </citation>
    <scope>NUCLEOTIDE SEQUENCE [LARGE SCALE GENOMIC DNA]</scope>
    <source>
        <strain evidence="2 3">CYP1-1B</strain>
    </source>
</reference>
<comment type="caution">
    <text evidence="2">The sequence shown here is derived from an EMBL/GenBank/DDBJ whole genome shotgun (WGS) entry which is preliminary data.</text>
</comment>
<sequence length="293" mass="32229">MREARAVDAPPSLRAVQQWFQDAITAPSARPERAAALLAAPADPGRERPADLGAERPADLGAERRVELYRRGCRRRLLEVMRHRHPALRALLGAELFDAFAGEYLDARPPRSYTLARLDDRLAAHLAAHRPDRYLPAARREFRIDLMIDLVRYECLFAEVYDGPGTEDEPPAPWPAELPGSATAAAAPGLRVFRACAAVHEYHSAVRRGARPGPPEPGPVDLVVFRRDFRVVTVRPPGEAFTLLAALLSGEPLDAAAARAGLGEGAARRHLRRWIAQRWLTARVGRPGAVSLE</sequence>
<gene>
    <name evidence="2" type="ORF">F9B16_43780</name>
</gene>
<dbReference type="AlphaFoldDB" id="A0A6L3VEG2"/>
<accession>A0A6L3VEG2</accession>
<evidence type="ECO:0000259" key="1">
    <source>
        <dbReference type="Pfam" id="PF09836"/>
    </source>
</evidence>
<dbReference type="EMBL" id="WBMR01000254">
    <property type="protein sequence ID" value="KAB2363023.1"/>
    <property type="molecule type" value="Genomic_DNA"/>
</dbReference>
<keyword evidence="3" id="KW-1185">Reference proteome</keyword>
<evidence type="ECO:0000313" key="2">
    <source>
        <dbReference type="EMBL" id="KAB2363023.1"/>
    </source>
</evidence>
<organism evidence="2 3">
    <name type="scientific">Actinomadura montaniterrae</name>
    <dbReference type="NCBI Taxonomy" id="1803903"/>
    <lineage>
        <taxon>Bacteria</taxon>
        <taxon>Bacillati</taxon>
        <taxon>Actinomycetota</taxon>
        <taxon>Actinomycetes</taxon>
        <taxon>Streptosporangiales</taxon>
        <taxon>Thermomonosporaceae</taxon>
        <taxon>Actinomadura</taxon>
    </lineage>
</organism>
<proteinExistence type="predicted"/>
<dbReference type="RefSeq" id="WP_151546179.1">
    <property type="nucleotide sequence ID" value="NZ_WBMR01000254.1"/>
</dbReference>
<dbReference type="InterPro" id="IPR018640">
    <property type="entry name" value="DUF2063"/>
</dbReference>
<dbReference type="Proteomes" id="UP000483004">
    <property type="component" value="Unassembled WGS sequence"/>
</dbReference>